<sequence length="124" mass="14343">MFDSDVGRHMYELACKLFPYNRSITGNGVRKTLKEIKKILSDLTIFEVESGSKVFDWEIPDEWDCQDAYIVTPSGEKICNFKVNNLHVMGYSTSIDDYLPLDELQKKLYSKEDLPEAIPYVTSY</sequence>
<protein>
    <recommendedName>
        <fullName evidence="1">DUF2172 domain-containing protein</fullName>
    </recommendedName>
</protein>
<gene>
    <name evidence="2" type="ORF">METZ01_LOCUS466319</name>
</gene>
<evidence type="ECO:0000259" key="1">
    <source>
        <dbReference type="Pfam" id="PF09940"/>
    </source>
</evidence>
<dbReference type="Pfam" id="PF09940">
    <property type="entry name" value="DUF2172"/>
    <property type="match status" value="1"/>
</dbReference>
<organism evidence="2">
    <name type="scientific">marine metagenome</name>
    <dbReference type="NCBI Taxonomy" id="408172"/>
    <lineage>
        <taxon>unclassified sequences</taxon>
        <taxon>metagenomes</taxon>
        <taxon>ecological metagenomes</taxon>
    </lineage>
</organism>
<feature type="domain" description="DUF2172" evidence="1">
    <location>
        <begin position="62"/>
        <end position="124"/>
    </location>
</feature>
<reference evidence="2" key="1">
    <citation type="submission" date="2018-05" db="EMBL/GenBank/DDBJ databases">
        <authorList>
            <person name="Lanie J.A."/>
            <person name="Ng W.-L."/>
            <person name="Kazmierczak K.M."/>
            <person name="Andrzejewski T.M."/>
            <person name="Davidsen T.M."/>
            <person name="Wayne K.J."/>
            <person name="Tettelin H."/>
            <person name="Glass J.I."/>
            <person name="Rusch D."/>
            <person name="Podicherti R."/>
            <person name="Tsui H.-C.T."/>
            <person name="Winkler M.E."/>
        </authorList>
    </citation>
    <scope>NUCLEOTIDE SEQUENCE</scope>
</reference>
<accession>A0A383B1Y8</accession>
<dbReference type="Gene3D" id="3.50.30.90">
    <property type="match status" value="1"/>
</dbReference>
<feature type="non-terminal residue" evidence="2">
    <location>
        <position position="124"/>
    </location>
</feature>
<dbReference type="InterPro" id="IPR032610">
    <property type="entry name" value="DUF2172"/>
</dbReference>
<evidence type="ECO:0000313" key="2">
    <source>
        <dbReference type="EMBL" id="SVE13465.1"/>
    </source>
</evidence>
<dbReference type="EMBL" id="UINC01196454">
    <property type="protein sequence ID" value="SVE13465.1"/>
    <property type="molecule type" value="Genomic_DNA"/>
</dbReference>
<name>A0A383B1Y8_9ZZZZ</name>
<proteinExistence type="predicted"/>
<dbReference type="AlphaFoldDB" id="A0A383B1Y8"/>